<sequence>MNPTPGNATRRSRSWSRRQFLTRTATLAATAPLLSACGSPGTPRTIRLAAGEKGGFYHAFAQQLARTATTVHIEPLTTTGSLDNLALLARGDADTALILADSLEDHPDPPLAIGRVYENYLQLAVATDSPIHAVADLRGARVNLGSAGSGAARTGEKLLRAADLDPATLTITHLSLAEAVTALTTGTIDALLWAGGVPTPALAPPGIRLLDLAGLTTPMRNRFGHLYDPVTIPAGTYPGSPAINTIGVANLLVAAPALAEDATAALTEVLLRHADSLVPAEAAGTQFLDARSLIATGSVPLHPGAARVYRANHG</sequence>
<accession>A0A7D6Z720</accession>
<evidence type="ECO:0000313" key="2">
    <source>
        <dbReference type="Proteomes" id="UP000515512"/>
    </source>
</evidence>
<dbReference type="Proteomes" id="UP000515512">
    <property type="component" value="Chromosome"/>
</dbReference>
<dbReference type="InterPro" id="IPR006311">
    <property type="entry name" value="TAT_signal"/>
</dbReference>
<dbReference type="Pfam" id="PF16868">
    <property type="entry name" value="NMT1_3"/>
    <property type="match status" value="1"/>
</dbReference>
<protein>
    <submittedName>
        <fullName evidence="1">TAXI family TRAP transporter solute-binding subunit</fullName>
    </submittedName>
</protein>
<organism evidence="1 2">
    <name type="scientific">Nocardia huaxiensis</name>
    <dbReference type="NCBI Taxonomy" id="2755382"/>
    <lineage>
        <taxon>Bacteria</taxon>
        <taxon>Bacillati</taxon>
        <taxon>Actinomycetota</taxon>
        <taxon>Actinomycetes</taxon>
        <taxon>Mycobacteriales</taxon>
        <taxon>Nocardiaceae</taxon>
        <taxon>Nocardia</taxon>
    </lineage>
</organism>
<name>A0A7D6Z720_9NOCA</name>
<dbReference type="PANTHER" id="PTHR42941">
    <property type="entry name" value="SLL1037 PROTEIN"/>
    <property type="match status" value="1"/>
</dbReference>
<dbReference type="InterPro" id="IPR011852">
    <property type="entry name" value="TRAP_TAXI"/>
</dbReference>
<dbReference type="AlphaFoldDB" id="A0A7D6Z720"/>
<proteinExistence type="predicted"/>
<dbReference type="SUPFAM" id="SSF53850">
    <property type="entry name" value="Periplasmic binding protein-like II"/>
    <property type="match status" value="1"/>
</dbReference>
<dbReference type="RefSeq" id="WP_181579615.1">
    <property type="nucleotide sequence ID" value="NZ_CP059399.1"/>
</dbReference>
<dbReference type="EMBL" id="CP059399">
    <property type="protein sequence ID" value="QLY28408.1"/>
    <property type="molecule type" value="Genomic_DNA"/>
</dbReference>
<gene>
    <name evidence="1" type="ORF">H0264_23920</name>
</gene>
<keyword evidence="2" id="KW-1185">Reference proteome</keyword>
<dbReference type="Gene3D" id="3.40.190.10">
    <property type="entry name" value="Periplasmic binding protein-like II"/>
    <property type="match status" value="2"/>
</dbReference>
<evidence type="ECO:0000313" key="1">
    <source>
        <dbReference type="EMBL" id="QLY28408.1"/>
    </source>
</evidence>
<dbReference type="PANTHER" id="PTHR42941:SF1">
    <property type="entry name" value="SLL1037 PROTEIN"/>
    <property type="match status" value="1"/>
</dbReference>
<dbReference type="PROSITE" id="PS51318">
    <property type="entry name" value="TAT"/>
    <property type="match status" value="1"/>
</dbReference>
<dbReference type="NCBIfam" id="TIGR02122">
    <property type="entry name" value="TRAP_TAXI"/>
    <property type="match status" value="1"/>
</dbReference>
<reference evidence="1 2" key="1">
    <citation type="submission" date="2020-07" db="EMBL/GenBank/DDBJ databases">
        <authorList>
            <person name="Zhuang K."/>
            <person name="Ran Y."/>
        </authorList>
    </citation>
    <scope>NUCLEOTIDE SEQUENCE [LARGE SCALE GENOMIC DNA]</scope>
    <source>
        <strain evidence="1 2">WCH-YHL-001</strain>
    </source>
</reference>
<dbReference type="KEGG" id="nhu:H0264_23920"/>